<evidence type="ECO:0000256" key="1">
    <source>
        <dbReference type="SAM" id="Phobius"/>
    </source>
</evidence>
<name>A0A1T4UV09_9GAMM</name>
<keyword evidence="1" id="KW-1133">Transmembrane helix</keyword>
<reference evidence="2 3" key="1">
    <citation type="submission" date="2017-02" db="EMBL/GenBank/DDBJ databases">
        <authorList>
            <person name="Peterson S.W."/>
        </authorList>
    </citation>
    <scope>NUCLEOTIDE SEQUENCE [LARGE SCALE GENOMIC DNA]</scope>
    <source>
        <strain evidence="2 3">CECT 9189</strain>
    </source>
</reference>
<feature type="transmembrane region" description="Helical" evidence="1">
    <location>
        <begin position="398"/>
        <end position="421"/>
    </location>
</feature>
<keyword evidence="1" id="KW-0472">Membrane</keyword>
<feature type="transmembrane region" description="Helical" evidence="1">
    <location>
        <begin position="30"/>
        <end position="47"/>
    </location>
</feature>
<keyword evidence="1" id="KW-0812">Transmembrane</keyword>
<feature type="transmembrane region" description="Helical" evidence="1">
    <location>
        <begin position="103"/>
        <end position="123"/>
    </location>
</feature>
<dbReference type="Proteomes" id="UP000191116">
    <property type="component" value="Unassembled WGS sequence"/>
</dbReference>
<accession>A0A1T4UV09</accession>
<dbReference type="RefSeq" id="WP_080176429.1">
    <property type="nucleotide sequence ID" value="NZ_AP024858.1"/>
</dbReference>
<feature type="transmembrane region" description="Helical" evidence="1">
    <location>
        <begin position="59"/>
        <end position="83"/>
    </location>
</feature>
<dbReference type="EMBL" id="FUWP01000034">
    <property type="protein sequence ID" value="SKA56458.1"/>
    <property type="molecule type" value="Genomic_DNA"/>
</dbReference>
<evidence type="ECO:0000313" key="2">
    <source>
        <dbReference type="EMBL" id="SKA56458.1"/>
    </source>
</evidence>
<dbReference type="AlphaFoldDB" id="A0A1T4UV09"/>
<sequence length="479" mass="54656">MNICEKLSPYLCKIDVISNATESLSMTKNGYVLVVLLSVIILSIYLIKSQNRLIKNICILSTGPIITFLFSIFNITWATQASLQAPELLTYINFEYWKNSDQISTIGIIFLFAITLVILLTLIRDKGNKYLQERERTLPTSDVIYRNSEKLKEETTNLYQITNAYMEVLKKEDNKKAAEKSLVLTEGYILDTLKNITSITQKWTEHFCGDAKFNINFFSLIDVRNVKETIEADDTLRDSINHSPFFLFNDNLNSKLDHCDYILVCNKNFSTSNKDGIKDNDKISLVMPYSTPAFANNNNKSHPNFIGAPKSLEQGSIQYIKNTDNIDKTLNKLLNKNKVNKHITPEFKKDIIDYYKYDTTMSVLSIPIYDKGVKNKPLGVINIYSDINDPFQNKRHEILYNLIIPHVFNIEIMIPIFYSLIEVINKKNISSENQNSDTVTVEIKEQAVTRLSGTKLKKSILSAIGNIKSSNTKNKKGGV</sequence>
<dbReference type="OrthoDB" id="6884130at2"/>
<organism evidence="2 3">
    <name type="scientific">Photobacterium toruni</name>
    <dbReference type="NCBI Taxonomy" id="1935446"/>
    <lineage>
        <taxon>Bacteria</taxon>
        <taxon>Pseudomonadati</taxon>
        <taxon>Pseudomonadota</taxon>
        <taxon>Gammaproteobacteria</taxon>
        <taxon>Vibrionales</taxon>
        <taxon>Vibrionaceae</taxon>
        <taxon>Photobacterium</taxon>
    </lineage>
</organism>
<protein>
    <submittedName>
        <fullName evidence="2">Uncharacterized protein</fullName>
    </submittedName>
</protein>
<gene>
    <name evidence="2" type="ORF">CZ814_03758</name>
</gene>
<proteinExistence type="predicted"/>
<evidence type="ECO:0000313" key="3">
    <source>
        <dbReference type="Proteomes" id="UP000191116"/>
    </source>
</evidence>